<dbReference type="GeneID" id="102714031"/>
<dbReference type="FunFam" id="3.40.50.1820:FF:000025">
    <property type="entry name" value="putative methylesterase 11, chloroplastic"/>
    <property type="match status" value="1"/>
</dbReference>
<feature type="region of interest" description="Disordered" evidence="2">
    <location>
        <begin position="69"/>
        <end position="93"/>
    </location>
</feature>
<dbReference type="InterPro" id="IPR000073">
    <property type="entry name" value="AB_hydrolase_1"/>
</dbReference>
<dbReference type="InterPro" id="IPR029058">
    <property type="entry name" value="AB_hydrolase_fold"/>
</dbReference>
<dbReference type="SUPFAM" id="SSF53474">
    <property type="entry name" value="alpha/beta-Hydrolases"/>
    <property type="match status" value="1"/>
</dbReference>
<dbReference type="GO" id="GO:0080031">
    <property type="term" value="F:methyl salicylate esterase activity"/>
    <property type="evidence" value="ECO:0007669"/>
    <property type="project" value="TreeGrafter"/>
</dbReference>
<dbReference type="AlphaFoldDB" id="J3MPQ5"/>
<name>J3MPQ5_ORYBR</name>
<evidence type="ECO:0000313" key="5">
    <source>
        <dbReference type="Proteomes" id="UP000006038"/>
    </source>
</evidence>
<evidence type="ECO:0000256" key="1">
    <source>
        <dbReference type="ARBA" id="ARBA00022801"/>
    </source>
</evidence>
<dbReference type="InterPro" id="IPR045889">
    <property type="entry name" value="MES/HNL"/>
</dbReference>
<dbReference type="eggNOG" id="ENOG502QRMV">
    <property type="taxonomic scope" value="Eukaryota"/>
</dbReference>
<dbReference type="HOGENOM" id="CLU_046066_8_0_1"/>
<dbReference type="STRING" id="4533.J3MPQ5"/>
<dbReference type="OMA" id="PTHVHQL"/>
<dbReference type="GO" id="GO:0080030">
    <property type="term" value="F:methyl indole-3-acetate esterase activity"/>
    <property type="evidence" value="ECO:0007669"/>
    <property type="project" value="TreeGrafter"/>
</dbReference>
<evidence type="ECO:0000313" key="4">
    <source>
        <dbReference type="EnsemblPlants" id="OB08G10840.1"/>
    </source>
</evidence>
<keyword evidence="5" id="KW-1185">Reference proteome</keyword>
<dbReference type="Gramene" id="OB08G10840.1">
    <property type="protein sequence ID" value="OB08G10840.1"/>
    <property type="gene ID" value="OB08G10840"/>
</dbReference>
<feature type="region of interest" description="Disordered" evidence="2">
    <location>
        <begin position="1"/>
        <end position="37"/>
    </location>
</feature>
<evidence type="ECO:0000259" key="3">
    <source>
        <dbReference type="Pfam" id="PF12697"/>
    </source>
</evidence>
<dbReference type="Gene3D" id="3.40.50.1820">
    <property type="entry name" value="alpha/beta hydrolase"/>
    <property type="match status" value="1"/>
</dbReference>
<dbReference type="GO" id="GO:0009696">
    <property type="term" value="P:salicylic acid metabolic process"/>
    <property type="evidence" value="ECO:0007669"/>
    <property type="project" value="TreeGrafter"/>
</dbReference>
<sequence>MGNAFRCMSRKEHRGGAAVSRSKRMGSARSGRGAGKLTPAEEELLHRQALAMAIHQHLDAGGSMSRRIDAGGSMSRRIGPGSTSSRRRGDLPDSVMNGKAVQIVLENLETKKIVLVHGEGFGAWCWYKTISLLEEAGLDPIALDLTGSGIDNADINSIATLADYSKPLIDYLNKLPENEKVILVGHSCGGASVSYAIEKCPKKISKAVFLTATMVKDGQRPFDVFSEELASADVFLQESQFLLYGNGKDKPPTGLMFDKQQIKGLYFNQSPSKDTALAAVSMRPIPLAPIMEKLSLTPENYGAVRRYFVQTLDDRMLSPDVQEKLVRENPPDGIFKIKGGDHCPFFSKPQSLNKILLEIAQIQAPTTLLPSNAKTEAIEVTEAKTEQEEEEKTEKSS</sequence>
<proteinExistence type="predicted"/>
<dbReference type="Proteomes" id="UP000006038">
    <property type="component" value="Chromosome 8"/>
</dbReference>
<evidence type="ECO:0000256" key="2">
    <source>
        <dbReference type="SAM" id="MobiDB-lite"/>
    </source>
</evidence>
<dbReference type="PANTHER" id="PTHR10992:SF785">
    <property type="entry name" value="METHYLESTERASE 14, CHLOROPLASTIC-RELATED"/>
    <property type="match status" value="1"/>
</dbReference>
<protein>
    <recommendedName>
        <fullName evidence="3">AB hydrolase-1 domain-containing protein</fullName>
    </recommendedName>
</protein>
<keyword evidence="1" id="KW-0378">Hydrolase</keyword>
<gene>
    <name evidence="4" type="primary">LOC102714031</name>
</gene>
<dbReference type="Pfam" id="PF12697">
    <property type="entry name" value="Abhydrolase_6"/>
    <property type="match status" value="1"/>
</dbReference>
<dbReference type="GO" id="GO:0009694">
    <property type="term" value="P:jasmonic acid metabolic process"/>
    <property type="evidence" value="ECO:0007669"/>
    <property type="project" value="TreeGrafter"/>
</dbReference>
<dbReference type="PANTHER" id="PTHR10992">
    <property type="entry name" value="METHYLESTERASE FAMILY MEMBER"/>
    <property type="match status" value="1"/>
</dbReference>
<reference evidence="4" key="1">
    <citation type="journal article" date="2013" name="Nat. Commun.">
        <title>Whole-genome sequencing of Oryza brachyantha reveals mechanisms underlying Oryza genome evolution.</title>
        <authorList>
            <person name="Chen J."/>
            <person name="Huang Q."/>
            <person name="Gao D."/>
            <person name="Wang J."/>
            <person name="Lang Y."/>
            <person name="Liu T."/>
            <person name="Li B."/>
            <person name="Bai Z."/>
            <person name="Luis Goicoechea J."/>
            <person name="Liang C."/>
            <person name="Chen C."/>
            <person name="Zhang W."/>
            <person name="Sun S."/>
            <person name="Liao Y."/>
            <person name="Zhang X."/>
            <person name="Yang L."/>
            <person name="Song C."/>
            <person name="Wang M."/>
            <person name="Shi J."/>
            <person name="Liu G."/>
            <person name="Liu J."/>
            <person name="Zhou H."/>
            <person name="Zhou W."/>
            <person name="Yu Q."/>
            <person name="An N."/>
            <person name="Chen Y."/>
            <person name="Cai Q."/>
            <person name="Wang B."/>
            <person name="Liu B."/>
            <person name="Min J."/>
            <person name="Huang Y."/>
            <person name="Wu H."/>
            <person name="Li Z."/>
            <person name="Zhang Y."/>
            <person name="Yin Y."/>
            <person name="Song W."/>
            <person name="Jiang J."/>
            <person name="Jackson S.A."/>
            <person name="Wing R.A."/>
            <person name="Wang J."/>
            <person name="Chen M."/>
        </authorList>
    </citation>
    <scope>NUCLEOTIDE SEQUENCE [LARGE SCALE GENOMIC DNA]</scope>
    <source>
        <strain evidence="4">cv. IRGC 101232</strain>
    </source>
</reference>
<organism evidence="4">
    <name type="scientific">Oryza brachyantha</name>
    <name type="common">malo sina</name>
    <dbReference type="NCBI Taxonomy" id="4533"/>
    <lineage>
        <taxon>Eukaryota</taxon>
        <taxon>Viridiplantae</taxon>
        <taxon>Streptophyta</taxon>
        <taxon>Embryophyta</taxon>
        <taxon>Tracheophyta</taxon>
        <taxon>Spermatophyta</taxon>
        <taxon>Magnoliopsida</taxon>
        <taxon>Liliopsida</taxon>
        <taxon>Poales</taxon>
        <taxon>Poaceae</taxon>
        <taxon>BOP clade</taxon>
        <taxon>Oryzoideae</taxon>
        <taxon>Oryzeae</taxon>
        <taxon>Oryzinae</taxon>
        <taxon>Oryza</taxon>
    </lineage>
</organism>
<dbReference type="EnsemblPlants" id="OB08G10840.1">
    <property type="protein sequence ID" value="OB08G10840.1"/>
    <property type="gene ID" value="OB08G10840"/>
</dbReference>
<dbReference type="GO" id="GO:0080032">
    <property type="term" value="F:methyl jasmonate esterase activity"/>
    <property type="evidence" value="ECO:0007669"/>
    <property type="project" value="TreeGrafter"/>
</dbReference>
<dbReference type="RefSeq" id="XP_040382714.1">
    <property type="nucleotide sequence ID" value="XM_040526780.1"/>
</dbReference>
<feature type="domain" description="AB hydrolase-1" evidence="3">
    <location>
        <begin position="113"/>
        <end position="351"/>
    </location>
</feature>
<reference evidence="4" key="2">
    <citation type="submission" date="2013-04" db="UniProtKB">
        <authorList>
            <consortium name="EnsemblPlants"/>
        </authorList>
    </citation>
    <scope>IDENTIFICATION</scope>
</reference>
<dbReference type="OrthoDB" id="1263307at2759"/>
<accession>J3MPQ5</accession>